<dbReference type="GO" id="GO:0035673">
    <property type="term" value="F:oligopeptide transmembrane transporter activity"/>
    <property type="evidence" value="ECO:0007669"/>
    <property type="project" value="InterPro"/>
</dbReference>
<dbReference type="GO" id="GO:0015031">
    <property type="term" value="P:protein transport"/>
    <property type="evidence" value="ECO:0007669"/>
    <property type="project" value="UniProtKB-KW"/>
</dbReference>
<evidence type="ECO:0000256" key="5">
    <source>
        <dbReference type="ARBA" id="ARBA00022856"/>
    </source>
</evidence>
<name>A0A8H5LQY6_9AGAR</name>
<proteinExistence type="inferred from homology"/>
<dbReference type="InterPro" id="IPR004813">
    <property type="entry name" value="OPT"/>
</dbReference>
<evidence type="ECO:0000256" key="3">
    <source>
        <dbReference type="ARBA" id="ARBA00022448"/>
    </source>
</evidence>
<dbReference type="InterPro" id="IPR004648">
    <property type="entry name" value="Oligpept_transpt"/>
</dbReference>
<keyword evidence="4 9" id="KW-0812">Transmembrane</keyword>
<comment type="subcellular location">
    <subcellularLocation>
        <location evidence="1">Membrane</location>
        <topology evidence="1">Multi-pass membrane protein</topology>
    </subcellularLocation>
</comment>
<evidence type="ECO:0000313" key="10">
    <source>
        <dbReference type="EMBL" id="KAF5366740.1"/>
    </source>
</evidence>
<feature type="transmembrane region" description="Helical" evidence="9">
    <location>
        <begin position="76"/>
        <end position="106"/>
    </location>
</feature>
<protein>
    <submittedName>
        <fullName evidence="10">Uncharacterized protein</fullName>
    </submittedName>
</protein>
<evidence type="ECO:0000256" key="6">
    <source>
        <dbReference type="ARBA" id="ARBA00022927"/>
    </source>
</evidence>
<evidence type="ECO:0000256" key="4">
    <source>
        <dbReference type="ARBA" id="ARBA00022692"/>
    </source>
</evidence>
<comment type="caution">
    <text evidence="10">The sequence shown here is derived from an EMBL/GenBank/DDBJ whole genome shotgun (WGS) entry which is preliminary data.</text>
</comment>
<comment type="similarity">
    <text evidence="2">Belongs to the oligopeptide OPT transporter family.</text>
</comment>
<keyword evidence="8 9" id="KW-0472">Membrane</keyword>
<keyword evidence="6" id="KW-0653">Protein transport</keyword>
<dbReference type="OrthoDB" id="9986677at2759"/>
<accession>A0A8H5LQY6</accession>
<dbReference type="Pfam" id="PF03169">
    <property type="entry name" value="OPT"/>
    <property type="match status" value="1"/>
</dbReference>
<evidence type="ECO:0000256" key="8">
    <source>
        <dbReference type="ARBA" id="ARBA00023136"/>
    </source>
</evidence>
<dbReference type="Proteomes" id="UP000559256">
    <property type="component" value="Unassembled WGS sequence"/>
</dbReference>
<dbReference type="EMBL" id="JAACJM010000021">
    <property type="protein sequence ID" value="KAF5366740.1"/>
    <property type="molecule type" value="Genomic_DNA"/>
</dbReference>
<feature type="transmembrane region" description="Helical" evidence="9">
    <location>
        <begin position="135"/>
        <end position="153"/>
    </location>
</feature>
<evidence type="ECO:0000313" key="11">
    <source>
        <dbReference type="Proteomes" id="UP000559256"/>
    </source>
</evidence>
<evidence type="ECO:0000256" key="1">
    <source>
        <dbReference type="ARBA" id="ARBA00004141"/>
    </source>
</evidence>
<keyword evidence="11" id="KW-1185">Reference proteome</keyword>
<organism evidence="10 11">
    <name type="scientific">Tetrapyrgos nigripes</name>
    <dbReference type="NCBI Taxonomy" id="182062"/>
    <lineage>
        <taxon>Eukaryota</taxon>
        <taxon>Fungi</taxon>
        <taxon>Dikarya</taxon>
        <taxon>Basidiomycota</taxon>
        <taxon>Agaricomycotina</taxon>
        <taxon>Agaricomycetes</taxon>
        <taxon>Agaricomycetidae</taxon>
        <taxon>Agaricales</taxon>
        <taxon>Marasmiineae</taxon>
        <taxon>Marasmiaceae</taxon>
        <taxon>Tetrapyrgos</taxon>
    </lineage>
</organism>
<gene>
    <name evidence="10" type="ORF">D9758_006508</name>
</gene>
<keyword evidence="3" id="KW-0813">Transport</keyword>
<reference evidence="10 11" key="1">
    <citation type="journal article" date="2020" name="ISME J.">
        <title>Uncovering the hidden diversity of litter-decomposition mechanisms in mushroom-forming fungi.</title>
        <authorList>
            <person name="Floudas D."/>
            <person name="Bentzer J."/>
            <person name="Ahren D."/>
            <person name="Johansson T."/>
            <person name="Persson P."/>
            <person name="Tunlid A."/>
        </authorList>
    </citation>
    <scope>NUCLEOTIDE SEQUENCE [LARGE SCALE GENOMIC DNA]</scope>
    <source>
        <strain evidence="10 11">CBS 291.85</strain>
    </source>
</reference>
<evidence type="ECO:0000256" key="9">
    <source>
        <dbReference type="SAM" id="Phobius"/>
    </source>
</evidence>
<keyword evidence="5" id="KW-0571">Peptide transport</keyword>
<dbReference type="AlphaFoldDB" id="A0A8H5LQY6"/>
<sequence>MFSIALLNYVIMKSIISAHREILLSVQGTNVWSGAAIQSFNSDAVTWGALSKDLYSPSSRYGVSEELEIISSEFNAIFLVFLASPTFQIVPLCILIGLVIPIPLWFAHRKWPKAHFNKVITPMIASEIGHMSTGINSSIFMTFLLCMFSQFYLRKYRPRWFRKYNFLMSAALDGGTEVMVFVYSFAVGGAGGHTVNFPHWAFNPKGNPDYCKRLT</sequence>
<evidence type="ECO:0000256" key="2">
    <source>
        <dbReference type="ARBA" id="ARBA00008807"/>
    </source>
</evidence>
<evidence type="ECO:0000256" key="7">
    <source>
        <dbReference type="ARBA" id="ARBA00022989"/>
    </source>
</evidence>
<dbReference type="GO" id="GO:0016020">
    <property type="term" value="C:membrane"/>
    <property type="evidence" value="ECO:0007669"/>
    <property type="project" value="UniProtKB-SubCell"/>
</dbReference>
<dbReference type="PANTHER" id="PTHR22601">
    <property type="entry name" value="ISP4 LIKE PROTEIN"/>
    <property type="match status" value="1"/>
</dbReference>
<keyword evidence="7 9" id="KW-1133">Transmembrane helix</keyword>